<dbReference type="PROSITE" id="PS01124">
    <property type="entry name" value="HTH_ARAC_FAMILY_2"/>
    <property type="match status" value="1"/>
</dbReference>
<dbReference type="EMBL" id="JAGGJU010000016">
    <property type="protein sequence ID" value="MBP1853311.1"/>
    <property type="molecule type" value="Genomic_DNA"/>
</dbReference>
<evidence type="ECO:0000313" key="7">
    <source>
        <dbReference type="Proteomes" id="UP000759443"/>
    </source>
</evidence>
<dbReference type="RefSeq" id="WP_209948996.1">
    <property type="nucleotide sequence ID" value="NZ_JAGGJU010000016.1"/>
</dbReference>
<dbReference type="SMART" id="SM00342">
    <property type="entry name" value="HTH_ARAC"/>
    <property type="match status" value="1"/>
</dbReference>
<dbReference type="InterPro" id="IPR009057">
    <property type="entry name" value="Homeodomain-like_sf"/>
</dbReference>
<keyword evidence="7" id="KW-1185">Reference proteome</keyword>
<evidence type="ECO:0000256" key="3">
    <source>
        <dbReference type="ARBA" id="ARBA00023163"/>
    </source>
</evidence>
<dbReference type="Proteomes" id="UP000759443">
    <property type="component" value="Unassembled WGS sequence"/>
</dbReference>
<dbReference type="SUPFAM" id="SSF46689">
    <property type="entry name" value="Homeodomain-like"/>
    <property type="match status" value="1"/>
</dbReference>
<dbReference type="PANTHER" id="PTHR43280:SF29">
    <property type="entry name" value="ARAC-FAMILY TRANSCRIPTIONAL REGULATOR"/>
    <property type="match status" value="1"/>
</dbReference>
<name>A0ABS4E5W9_9HYPH</name>
<gene>
    <name evidence="6" type="ORF">J2Z17_004772</name>
</gene>
<dbReference type="PANTHER" id="PTHR43280">
    <property type="entry name" value="ARAC-FAMILY TRANSCRIPTIONAL REGULATOR"/>
    <property type="match status" value="1"/>
</dbReference>
<dbReference type="Pfam" id="PF12833">
    <property type="entry name" value="HTH_18"/>
    <property type="match status" value="1"/>
</dbReference>
<feature type="domain" description="HTH araC/xylS-type" evidence="5">
    <location>
        <begin position="1"/>
        <end position="96"/>
    </location>
</feature>
<dbReference type="InterPro" id="IPR018062">
    <property type="entry name" value="HTH_AraC-typ_CS"/>
</dbReference>
<dbReference type="PROSITE" id="PS00041">
    <property type="entry name" value="HTH_ARAC_FAMILY_1"/>
    <property type="match status" value="1"/>
</dbReference>
<dbReference type="Gene3D" id="1.10.10.60">
    <property type="entry name" value="Homeodomain-like"/>
    <property type="match status" value="1"/>
</dbReference>
<protein>
    <submittedName>
        <fullName evidence="6">AraC-like DNA-binding protein</fullName>
    </submittedName>
</protein>
<sequence>MARARLYADTDLNLARLARRLGRPARSLSNAVNRVHGLSVSQYVNDFRVAEACRLLRDTEAPVTRILYEAGFLTKSNFNREFLRVTGMTPTAWRTAQDRGEAGAGMPHAVRSGSDLEDHRRGRVGAAR</sequence>
<keyword evidence="1" id="KW-0805">Transcription regulation</keyword>
<comment type="caution">
    <text evidence="6">The sequence shown here is derived from an EMBL/GenBank/DDBJ whole genome shotgun (WGS) entry which is preliminary data.</text>
</comment>
<organism evidence="6 7">
    <name type="scientific">Rhizobium halophytocola</name>
    <dbReference type="NCBI Taxonomy" id="735519"/>
    <lineage>
        <taxon>Bacteria</taxon>
        <taxon>Pseudomonadati</taxon>
        <taxon>Pseudomonadota</taxon>
        <taxon>Alphaproteobacteria</taxon>
        <taxon>Hyphomicrobiales</taxon>
        <taxon>Rhizobiaceae</taxon>
        <taxon>Rhizobium/Agrobacterium group</taxon>
        <taxon>Rhizobium</taxon>
    </lineage>
</organism>
<reference evidence="6 7" key="1">
    <citation type="submission" date="2021-03" db="EMBL/GenBank/DDBJ databases">
        <title>Genomic Encyclopedia of Type Strains, Phase IV (KMG-IV): sequencing the most valuable type-strain genomes for metagenomic binning, comparative biology and taxonomic classification.</title>
        <authorList>
            <person name="Goeker M."/>
        </authorList>
    </citation>
    <scope>NUCLEOTIDE SEQUENCE [LARGE SCALE GENOMIC DNA]</scope>
    <source>
        <strain evidence="6 7">DSM 21600</strain>
    </source>
</reference>
<feature type="region of interest" description="Disordered" evidence="4">
    <location>
        <begin position="98"/>
        <end position="128"/>
    </location>
</feature>
<dbReference type="InterPro" id="IPR018060">
    <property type="entry name" value="HTH_AraC"/>
</dbReference>
<keyword evidence="3" id="KW-0804">Transcription</keyword>
<accession>A0ABS4E5W9</accession>
<evidence type="ECO:0000259" key="5">
    <source>
        <dbReference type="PROSITE" id="PS01124"/>
    </source>
</evidence>
<evidence type="ECO:0000256" key="4">
    <source>
        <dbReference type="SAM" id="MobiDB-lite"/>
    </source>
</evidence>
<evidence type="ECO:0000256" key="1">
    <source>
        <dbReference type="ARBA" id="ARBA00023015"/>
    </source>
</evidence>
<evidence type="ECO:0000313" key="6">
    <source>
        <dbReference type="EMBL" id="MBP1853311.1"/>
    </source>
</evidence>
<proteinExistence type="predicted"/>
<evidence type="ECO:0000256" key="2">
    <source>
        <dbReference type="ARBA" id="ARBA00023125"/>
    </source>
</evidence>
<keyword evidence="2" id="KW-0238">DNA-binding</keyword>